<dbReference type="GO" id="GO:0005524">
    <property type="term" value="F:ATP binding"/>
    <property type="evidence" value="ECO:0007669"/>
    <property type="project" value="UniProtKB-KW"/>
</dbReference>
<evidence type="ECO:0000256" key="2">
    <source>
        <dbReference type="ARBA" id="ARBA00022801"/>
    </source>
</evidence>
<dbReference type="InterPro" id="IPR027417">
    <property type="entry name" value="P-loop_NTPase"/>
</dbReference>
<dbReference type="EMBL" id="JAQOWY010000138">
    <property type="protein sequence ID" value="KAK1849667.1"/>
    <property type="molecule type" value="Genomic_DNA"/>
</dbReference>
<dbReference type="GO" id="GO:0006281">
    <property type="term" value="P:DNA repair"/>
    <property type="evidence" value="ECO:0007669"/>
    <property type="project" value="TreeGrafter"/>
</dbReference>
<sequence length="239" mass="27603">MVSQTRQKEEPPQFYGGIVEDPMGLGKTLTMIALWKTGMSTDSSVLFSVRWRRIILDEAHYIRNEDSRMAQANKLGDLATLMKFIRVHPYTDTKQFDADLSRLWKPKTTINLPPRHDKLCAVDFMKEEREIYDQMRQQALQSIETAIKRDSAPEIAKTGTYYVNALQRIESLRLFCNLGLGYQTRHQKRKIDEPSWSDISQQCFDMERQRGAMICLCCSSILELTETMLDGSETTAHLP</sequence>
<evidence type="ECO:0000256" key="1">
    <source>
        <dbReference type="ARBA" id="ARBA00022741"/>
    </source>
</evidence>
<dbReference type="GO" id="GO:0016787">
    <property type="term" value="F:hydrolase activity"/>
    <property type="evidence" value="ECO:0007669"/>
    <property type="project" value="UniProtKB-KW"/>
</dbReference>
<dbReference type="GO" id="GO:0008094">
    <property type="term" value="F:ATP-dependent activity, acting on DNA"/>
    <property type="evidence" value="ECO:0007669"/>
    <property type="project" value="TreeGrafter"/>
</dbReference>
<name>A0AAD9AML5_9PEZI</name>
<dbReference type="AlphaFoldDB" id="A0AAD9AML5"/>
<dbReference type="SUPFAM" id="SSF52540">
    <property type="entry name" value="P-loop containing nucleoside triphosphate hydrolases"/>
    <property type="match status" value="1"/>
</dbReference>
<dbReference type="InterPro" id="IPR038718">
    <property type="entry name" value="SNF2-like_sf"/>
</dbReference>
<dbReference type="Proteomes" id="UP001243330">
    <property type="component" value="Unassembled WGS sequence"/>
</dbReference>
<dbReference type="GO" id="GO:0005634">
    <property type="term" value="C:nucleus"/>
    <property type="evidence" value="ECO:0007669"/>
    <property type="project" value="TreeGrafter"/>
</dbReference>
<dbReference type="PANTHER" id="PTHR45626:SF22">
    <property type="entry name" value="DNA REPAIR PROTEIN RAD5"/>
    <property type="match status" value="1"/>
</dbReference>
<protein>
    <submittedName>
        <fullName evidence="4">Alpha-mannosyltransferase</fullName>
    </submittedName>
</protein>
<gene>
    <name evidence="4" type="ORF">CCHR01_07722</name>
</gene>
<dbReference type="InterPro" id="IPR050628">
    <property type="entry name" value="SNF2_RAD54_helicase_TF"/>
</dbReference>
<accession>A0AAD9AML5</accession>
<keyword evidence="3" id="KW-0067">ATP-binding</keyword>
<proteinExistence type="predicted"/>
<comment type="caution">
    <text evidence="4">The sequence shown here is derived from an EMBL/GenBank/DDBJ whole genome shotgun (WGS) entry which is preliminary data.</text>
</comment>
<evidence type="ECO:0000256" key="3">
    <source>
        <dbReference type="ARBA" id="ARBA00022840"/>
    </source>
</evidence>
<keyword evidence="2" id="KW-0378">Hydrolase</keyword>
<evidence type="ECO:0000313" key="4">
    <source>
        <dbReference type="EMBL" id="KAK1849667.1"/>
    </source>
</evidence>
<organism evidence="4 5">
    <name type="scientific">Colletotrichum chrysophilum</name>
    <dbReference type="NCBI Taxonomy" id="1836956"/>
    <lineage>
        <taxon>Eukaryota</taxon>
        <taxon>Fungi</taxon>
        <taxon>Dikarya</taxon>
        <taxon>Ascomycota</taxon>
        <taxon>Pezizomycotina</taxon>
        <taxon>Sordariomycetes</taxon>
        <taxon>Hypocreomycetidae</taxon>
        <taxon>Glomerellales</taxon>
        <taxon>Glomerellaceae</taxon>
        <taxon>Colletotrichum</taxon>
        <taxon>Colletotrichum gloeosporioides species complex</taxon>
    </lineage>
</organism>
<dbReference type="PANTHER" id="PTHR45626">
    <property type="entry name" value="TRANSCRIPTION TERMINATION FACTOR 2-RELATED"/>
    <property type="match status" value="1"/>
</dbReference>
<keyword evidence="5" id="KW-1185">Reference proteome</keyword>
<dbReference type="Gene3D" id="3.40.50.10810">
    <property type="entry name" value="Tandem AAA-ATPase domain"/>
    <property type="match status" value="1"/>
</dbReference>
<reference evidence="4" key="1">
    <citation type="submission" date="2023-01" db="EMBL/GenBank/DDBJ databases">
        <title>Colletotrichum chrysophilum M932 genome sequence.</title>
        <authorList>
            <person name="Baroncelli R."/>
        </authorList>
    </citation>
    <scope>NUCLEOTIDE SEQUENCE</scope>
    <source>
        <strain evidence="4">M932</strain>
    </source>
</reference>
<keyword evidence="1" id="KW-0547">Nucleotide-binding</keyword>
<evidence type="ECO:0000313" key="5">
    <source>
        <dbReference type="Proteomes" id="UP001243330"/>
    </source>
</evidence>